<name>A0A5K7YXG4_9BACT</name>
<keyword evidence="2" id="KW-1185">Reference proteome</keyword>
<organism evidence="1 2">
    <name type="scientific">Desulfosarcina alkanivorans</name>
    <dbReference type="NCBI Taxonomy" id="571177"/>
    <lineage>
        <taxon>Bacteria</taxon>
        <taxon>Pseudomonadati</taxon>
        <taxon>Thermodesulfobacteriota</taxon>
        <taxon>Desulfobacteria</taxon>
        <taxon>Desulfobacterales</taxon>
        <taxon>Desulfosarcinaceae</taxon>
        <taxon>Desulfosarcina</taxon>
    </lineage>
</organism>
<gene>
    <name evidence="1" type="ORF">DSCA_49140</name>
</gene>
<dbReference type="EMBL" id="AP021874">
    <property type="protein sequence ID" value="BBO70984.1"/>
    <property type="molecule type" value="Genomic_DNA"/>
</dbReference>
<sequence>MPKTKKNLDFYVKNFSNFSERLPWKYFVKVLTAHYGFEMENSRRGSARLFIQKEIRFTAHEPHGRENFVAKIDRKKAIKFIGLIK</sequence>
<dbReference type="KEGG" id="dalk:DSCA_49140"/>
<evidence type="ECO:0000313" key="2">
    <source>
        <dbReference type="Proteomes" id="UP000427906"/>
    </source>
</evidence>
<proteinExistence type="predicted"/>
<dbReference type="AlphaFoldDB" id="A0A5K7YXG4"/>
<evidence type="ECO:0000313" key="1">
    <source>
        <dbReference type="EMBL" id="BBO70984.1"/>
    </source>
</evidence>
<dbReference type="Proteomes" id="UP000427906">
    <property type="component" value="Chromosome"/>
</dbReference>
<protein>
    <recommendedName>
        <fullName evidence="3">HicA protein</fullName>
    </recommendedName>
</protein>
<accession>A0A5K7YXG4</accession>
<evidence type="ECO:0008006" key="3">
    <source>
        <dbReference type="Google" id="ProtNLM"/>
    </source>
</evidence>
<reference evidence="1 2" key="1">
    <citation type="submission" date="2019-11" db="EMBL/GenBank/DDBJ databases">
        <title>Comparative genomics of hydrocarbon-degrading Desulfosarcina strains.</title>
        <authorList>
            <person name="Watanabe M."/>
            <person name="Kojima H."/>
            <person name="Fukui M."/>
        </authorList>
    </citation>
    <scope>NUCLEOTIDE SEQUENCE [LARGE SCALE GENOMIC DNA]</scope>
    <source>
        <strain evidence="1 2">PL12</strain>
    </source>
</reference>